<dbReference type="Gene3D" id="3.10.590.10">
    <property type="entry name" value="ph1033 like domains"/>
    <property type="match status" value="1"/>
</dbReference>
<evidence type="ECO:0000256" key="2">
    <source>
        <dbReference type="SAM" id="MobiDB-lite"/>
    </source>
</evidence>
<protein>
    <recommendedName>
        <fullName evidence="3">EVE domain-containing protein</fullName>
    </recommendedName>
</protein>
<dbReference type="InterPro" id="IPR002740">
    <property type="entry name" value="EVE_domain"/>
</dbReference>
<dbReference type="InterPro" id="IPR052181">
    <property type="entry name" value="5hmC_binding"/>
</dbReference>
<dbReference type="PANTHER" id="PTHR14087">
    <property type="entry name" value="THYMOCYTE NUCLEAR PROTEIN 1"/>
    <property type="match status" value="1"/>
</dbReference>
<dbReference type="FunFam" id="3.10.590.10:FF:000003">
    <property type="entry name" value="Thymocyte nuclear protein 1"/>
    <property type="match status" value="1"/>
</dbReference>
<name>A0A382F5K4_9ZZZZ</name>
<dbReference type="InterPro" id="IPR047197">
    <property type="entry name" value="THYN1-like_EVE"/>
</dbReference>
<organism evidence="4">
    <name type="scientific">marine metagenome</name>
    <dbReference type="NCBI Taxonomy" id="408172"/>
    <lineage>
        <taxon>unclassified sequences</taxon>
        <taxon>metagenomes</taxon>
        <taxon>ecological metagenomes</taxon>
    </lineage>
</organism>
<dbReference type="SUPFAM" id="SSF88697">
    <property type="entry name" value="PUA domain-like"/>
    <property type="match status" value="1"/>
</dbReference>
<dbReference type="PANTHER" id="PTHR14087:SF7">
    <property type="entry name" value="THYMOCYTE NUCLEAR PROTEIN 1"/>
    <property type="match status" value="1"/>
</dbReference>
<accession>A0A382F5K4</accession>
<gene>
    <name evidence="4" type="ORF">METZ01_LOCUS210468</name>
</gene>
<feature type="region of interest" description="Disordered" evidence="2">
    <location>
        <begin position="1"/>
        <end position="21"/>
    </location>
</feature>
<dbReference type="AlphaFoldDB" id="A0A382F5K4"/>
<dbReference type="GO" id="GO:0005634">
    <property type="term" value="C:nucleus"/>
    <property type="evidence" value="ECO:0007669"/>
    <property type="project" value="TreeGrafter"/>
</dbReference>
<sequence>MKSEPDAYSIDDLEDDGQEPWDGIRNYQARNMMRDQMKVGDKVFFYHSSCKVPAVVGIAKIASPSYPDPTQFDPKAKYYDPKSTPDNPRWMLVDVRFIRQTKRPITLKELKAHPALANFRLNMRGNRLSIFPVSKKHWDIVLSLE</sequence>
<dbReference type="Pfam" id="PF01878">
    <property type="entry name" value="EVE"/>
    <property type="match status" value="1"/>
</dbReference>
<dbReference type="InterPro" id="IPR015947">
    <property type="entry name" value="PUA-like_sf"/>
</dbReference>
<dbReference type="CDD" id="cd21133">
    <property type="entry name" value="EVE"/>
    <property type="match status" value="1"/>
</dbReference>
<keyword evidence="1" id="KW-0597">Phosphoprotein</keyword>
<feature type="domain" description="EVE" evidence="3">
    <location>
        <begin position="1"/>
        <end position="143"/>
    </location>
</feature>
<evidence type="ECO:0000256" key="1">
    <source>
        <dbReference type="ARBA" id="ARBA00022553"/>
    </source>
</evidence>
<dbReference type="EMBL" id="UINC01047841">
    <property type="protein sequence ID" value="SVB57614.1"/>
    <property type="molecule type" value="Genomic_DNA"/>
</dbReference>
<feature type="compositionally biased region" description="Acidic residues" evidence="2">
    <location>
        <begin position="9"/>
        <end position="19"/>
    </location>
</feature>
<reference evidence="4" key="1">
    <citation type="submission" date="2018-05" db="EMBL/GenBank/DDBJ databases">
        <authorList>
            <person name="Lanie J.A."/>
            <person name="Ng W.-L."/>
            <person name="Kazmierczak K.M."/>
            <person name="Andrzejewski T.M."/>
            <person name="Davidsen T.M."/>
            <person name="Wayne K.J."/>
            <person name="Tettelin H."/>
            <person name="Glass J.I."/>
            <person name="Rusch D."/>
            <person name="Podicherti R."/>
            <person name="Tsui H.-C.T."/>
            <person name="Winkler M.E."/>
        </authorList>
    </citation>
    <scope>NUCLEOTIDE SEQUENCE</scope>
</reference>
<evidence type="ECO:0000313" key="4">
    <source>
        <dbReference type="EMBL" id="SVB57614.1"/>
    </source>
</evidence>
<evidence type="ECO:0000259" key="3">
    <source>
        <dbReference type="Pfam" id="PF01878"/>
    </source>
</evidence>
<proteinExistence type="predicted"/>